<dbReference type="Gene3D" id="1.20.5.170">
    <property type="match status" value="1"/>
</dbReference>
<sequence>MSLLTVTSERLGKGPNEDYAEAYNMAGKELKKIKKENDNLKTLQKKLRVQLGDKDRRLGKLNMVAIESQNKCKQLEEQTEVLQKKLNEREKQYLALTDECEKLKAQIDEVEQNLKEKDEKIDTLSKNLNDVFKELQNQNENTKKILSDNEQHKLEVAELKEGNQELKSMCTSICEELKAMKSGRKSFLHNYSYRPVAQWRTGWKATPKQPETPKNRKK</sequence>
<protein>
    <submittedName>
        <fullName evidence="2">Uncharacterized protein</fullName>
    </submittedName>
</protein>
<evidence type="ECO:0000256" key="1">
    <source>
        <dbReference type="SAM" id="Coils"/>
    </source>
</evidence>
<organism evidence="2 3">
    <name type="scientific">Mytilus galloprovincialis</name>
    <name type="common">Mediterranean mussel</name>
    <dbReference type="NCBI Taxonomy" id="29158"/>
    <lineage>
        <taxon>Eukaryota</taxon>
        <taxon>Metazoa</taxon>
        <taxon>Spiralia</taxon>
        <taxon>Lophotrochozoa</taxon>
        <taxon>Mollusca</taxon>
        <taxon>Bivalvia</taxon>
        <taxon>Autobranchia</taxon>
        <taxon>Pteriomorphia</taxon>
        <taxon>Mytilida</taxon>
        <taxon>Mytiloidea</taxon>
        <taxon>Mytilidae</taxon>
        <taxon>Mytilinae</taxon>
        <taxon>Mytilus</taxon>
    </lineage>
</organism>
<evidence type="ECO:0000313" key="2">
    <source>
        <dbReference type="EMBL" id="VDI58481.1"/>
    </source>
</evidence>
<proteinExistence type="predicted"/>
<keyword evidence="3" id="KW-1185">Reference proteome</keyword>
<name>A0A8B6G4J0_MYTGA</name>
<keyword evidence="1" id="KW-0175">Coiled coil</keyword>
<gene>
    <name evidence="2" type="ORF">MGAL_10B009736</name>
</gene>
<dbReference type="Proteomes" id="UP000596742">
    <property type="component" value="Unassembled WGS sequence"/>
</dbReference>
<feature type="coiled-coil region" evidence="1">
    <location>
        <begin position="16"/>
        <end position="169"/>
    </location>
</feature>
<dbReference type="SUPFAM" id="SSF57997">
    <property type="entry name" value="Tropomyosin"/>
    <property type="match status" value="1"/>
</dbReference>
<dbReference type="OrthoDB" id="6196205at2759"/>
<dbReference type="AlphaFoldDB" id="A0A8B6G4J0"/>
<dbReference type="EMBL" id="UYJE01007852">
    <property type="protein sequence ID" value="VDI58481.1"/>
    <property type="molecule type" value="Genomic_DNA"/>
</dbReference>
<reference evidence="2" key="1">
    <citation type="submission" date="2018-11" db="EMBL/GenBank/DDBJ databases">
        <authorList>
            <person name="Alioto T."/>
            <person name="Alioto T."/>
        </authorList>
    </citation>
    <scope>NUCLEOTIDE SEQUENCE</scope>
</reference>
<evidence type="ECO:0000313" key="3">
    <source>
        <dbReference type="Proteomes" id="UP000596742"/>
    </source>
</evidence>
<accession>A0A8B6G4J0</accession>
<comment type="caution">
    <text evidence="2">The sequence shown here is derived from an EMBL/GenBank/DDBJ whole genome shotgun (WGS) entry which is preliminary data.</text>
</comment>